<accession>A0A8D8CUL7</accession>
<keyword evidence="1" id="KW-0732">Signal</keyword>
<organism evidence="2">
    <name type="scientific">Culex pipiens</name>
    <name type="common">House mosquito</name>
    <dbReference type="NCBI Taxonomy" id="7175"/>
    <lineage>
        <taxon>Eukaryota</taxon>
        <taxon>Metazoa</taxon>
        <taxon>Ecdysozoa</taxon>
        <taxon>Arthropoda</taxon>
        <taxon>Hexapoda</taxon>
        <taxon>Insecta</taxon>
        <taxon>Pterygota</taxon>
        <taxon>Neoptera</taxon>
        <taxon>Endopterygota</taxon>
        <taxon>Diptera</taxon>
        <taxon>Nematocera</taxon>
        <taxon>Culicoidea</taxon>
        <taxon>Culicidae</taxon>
        <taxon>Culicinae</taxon>
        <taxon>Culicini</taxon>
        <taxon>Culex</taxon>
        <taxon>Culex</taxon>
    </lineage>
</organism>
<dbReference type="AlphaFoldDB" id="A0A8D8CUL7"/>
<proteinExistence type="predicted"/>
<dbReference type="EMBL" id="HBUE01132744">
    <property type="protein sequence ID" value="CAG6497256.1"/>
    <property type="molecule type" value="Transcribed_RNA"/>
</dbReference>
<evidence type="ECO:0000313" key="2">
    <source>
        <dbReference type="EMBL" id="CAG6497256.1"/>
    </source>
</evidence>
<sequence>MDLSSHLAAELTLVIAILECLNVKCVCNSLKKYIQPSRFKSQHRNSLIIGKYAGRKIWKGAWNALNIAHCWKYIIIFILHSLTHRKTYTLEHADVEVNKQIP</sequence>
<reference evidence="2" key="1">
    <citation type="submission" date="2021-05" db="EMBL/GenBank/DDBJ databases">
        <authorList>
            <person name="Alioto T."/>
            <person name="Alioto T."/>
            <person name="Gomez Garrido J."/>
        </authorList>
    </citation>
    <scope>NUCLEOTIDE SEQUENCE</scope>
</reference>
<name>A0A8D8CUL7_CULPI</name>
<dbReference type="EMBL" id="HBUE01132742">
    <property type="protein sequence ID" value="CAG6497252.1"/>
    <property type="molecule type" value="Transcribed_RNA"/>
</dbReference>
<feature type="chain" id="PRO_5036260510" evidence="1">
    <location>
        <begin position="17"/>
        <end position="102"/>
    </location>
</feature>
<feature type="signal peptide" evidence="1">
    <location>
        <begin position="1"/>
        <end position="16"/>
    </location>
</feature>
<evidence type="ECO:0000256" key="1">
    <source>
        <dbReference type="SAM" id="SignalP"/>
    </source>
</evidence>
<protein>
    <submittedName>
        <fullName evidence="2">(northern house mosquito) hypothetical protein</fullName>
    </submittedName>
</protein>